<dbReference type="OrthoDB" id="4427856at2"/>
<feature type="transmembrane region" description="Helical" evidence="2">
    <location>
        <begin position="549"/>
        <end position="570"/>
    </location>
</feature>
<evidence type="ECO:0000256" key="2">
    <source>
        <dbReference type="SAM" id="Phobius"/>
    </source>
</evidence>
<dbReference type="RefSeq" id="WP_020440147.1">
    <property type="nucleotide sequence ID" value="NC_021663.1"/>
</dbReference>
<evidence type="ECO:0000313" key="4">
    <source>
        <dbReference type="Proteomes" id="UP000014809"/>
    </source>
</evidence>
<dbReference type="AlphaFoldDB" id="S4X9J7"/>
<feature type="region of interest" description="Disordered" evidence="1">
    <location>
        <begin position="935"/>
        <end position="990"/>
    </location>
</feature>
<accession>S4X9J7</accession>
<keyword evidence="2" id="KW-1133">Transmembrane helix</keyword>
<feature type="compositionally biased region" description="Low complexity" evidence="1">
    <location>
        <begin position="674"/>
        <end position="689"/>
    </location>
</feature>
<dbReference type="eggNOG" id="ENOG5031Q91">
    <property type="taxonomic scope" value="Bacteria"/>
</dbReference>
<keyword evidence="4" id="KW-1185">Reference proteome</keyword>
<dbReference type="PATRIC" id="fig|1200352.3.peg.122"/>
<feature type="region of interest" description="Disordered" evidence="1">
    <location>
        <begin position="142"/>
        <end position="161"/>
    </location>
</feature>
<dbReference type="EMBL" id="CP003696">
    <property type="protein sequence ID" value="AGP29782.1"/>
    <property type="molecule type" value="Genomic_DNA"/>
</dbReference>
<protein>
    <submittedName>
        <fullName evidence="3">Uncharacterized protein</fullName>
    </submittedName>
</protein>
<feature type="region of interest" description="Disordered" evidence="1">
    <location>
        <begin position="734"/>
        <end position="759"/>
    </location>
</feature>
<feature type="compositionally biased region" description="Polar residues" evidence="1">
    <location>
        <begin position="737"/>
        <end position="747"/>
    </location>
</feature>
<gene>
    <name evidence="3" type="ORF">A606_00635</name>
</gene>
<keyword evidence="2" id="KW-0812">Transmembrane</keyword>
<feature type="transmembrane region" description="Helical" evidence="2">
    <location>
        <begin position="582"/>
        <end position="600"/>
    </location>
</feature>
<feature type="compositionally biased region" description="Low complexity" evidence="1">
    <location>
        <begin position="940"/>
        <end position="953"/>
    </location>
</feature>
<name>S4X9J7_9CORY</name>
<organism evidence="3 4">
    <name type="scientific">Corynebacterium terpenotabidum Y-11</name>
    <dbReference type="NCBI Taxonomy" id="1200352"/>
    <lineage>
        <taxon>Bacteria</taxon>
        <taxon>Bacillati</taxon>
        <taxon>Actinomycetota</taxon>
        <taxon>Actinomycetes</taxon>
        <taxon>Mycobacteriales</taxon>
        <taxon>Corynebacteriaceae</taxon>
        <taxon>Corynebacterium</taxon>
    </lineage>
</organism>
<dbReference type="Proteomes" id="UP000014809">
    <property type="component" value="Chromosome"/>
</dbReference>
<dbReference type="HOGENOM" id="CLU_012308_0_0_11"/>
<keyword evidence="2" id="KW-0472">Membrane</keyword>
<feature type="compositionally biased region" description="Low complexity" evidence="1">
    <location>
        <begin position="970"/>
        <end position="990"/>
    </location>
</feature>
<proteinExistence type="predicted"/>
<reference evidence="3 4" key="1">
    <citation type="submission" date="2012-06" db="EMBL/GenBank/DDBJ databases">
        <title>Complete genome sequence of Corynebacterium terpenotabidum Y-11 (=DSM 44721).</title>
        <authorList>
            <person name="Ruckert C."/>
            <person name="Albersmeier A."/>
            <person name="Al-Dilaimi A."/>
            <person name="Szczepanowski R."/>
            <person name="Kalinowski J."/>
        </authorList>
    </citation>
    <scope>NUCLEOTIDE SEQUENCE [LARGE SCALE GENOMIC DNA]</scope>
    <source>
        <strain evidence="3 4">Y-11</strain>
    </source>
</reference>
<sequence>MSIHTTTPDVIILGHGLVADQIRRNLTDLASLGLIDPFTWVDPVLSETGTTVRRIGPDGQQVLSIDRALRAVGGVPLLIALDIEDDTTAGLDMASVDRWTGSIEARLSSSPARVRILLPRLPRGGRVPEPSQSWPTTVAIAPEDSEAPDSPLSPVQRAGDPTEVAKVAAPTLCGLTGLWASADSCALLDDSGHPISTGGAYKVRLARAYHRTIDASAVEDQLRRTATDISTRLPQPVTPDGRQADHMGAQDAVPEALAHRLLHQYHGSLATPMQPEATPGSTHKSGIQAMTAFLRDYFSKGLGTPASWYRAAKVSARSSFDKQVQNSLYGADSPVRIISNPAAGPAQDLNLERMAEAAERHRQQAAAHGLRVGEAPQLGDMWTAYRNVALTLVDGAERQQGALETPKDAFGNRKIVEQGWMSVPDVDDSFRGFHPLLGQQFGYSQEDAVVPPFDAVKAWDYEQKLNFVAGQTREPAIRQLQQQFTKWKETASRSFAWHTGHGLRLLIGESLDNLKFQVHRLDTNAAGLAQLQARDTSSLNRDYQVTTRVLLGLEFALLLAMVLSVVVHAMPSWQLTFFKGIPWHWAVLWFVLGTLIFMGIHMASYAKARRGVEAYLQQVHLLQRNLKITQDNVQQGMENLYRQLGAYQQLLSWSTLLGRAISRPLGRDTSTAVGLESPSSGLPLSTGIGQATIPDDDLGPLVNTVRQEIFPPHWAENAFNRLLADTTANREHLTGEHSPTMTQLAGQSGTGTGSGLDKLSRWAVGPEMDNRDHSRERWSEVVATPSIARQLSQRISTVEFFHDGRRTSTTTERFLSTLRGENPASGSFLQDAVSAIAVNEGATSMDAAVCRLDLSADRDDAPAAASGWGSAPVDAPGTLTRSATLVQFGQATELKYLGLDTGRDNLGHVPVDSPLPVFEPPTFDAPSSDAPTFIPPAFAPPTFDTPTFDTPTPGAAQPGHRSAPDQNPFGSPSGPASPASPDLPDWDSLI</sequence>
<dbReference type="KEGG" id="cter:A606_00635"/>
<dbReference type="STRING" id="1200352.A606_00635"/>
<evidence type="ECO:0000256" key="1">
    <source>
        <dbReference type="SAM" id="MobiDB-lite"/>
    </source>
</evidence>
<feature type="region of interest" description="Disordered" evidence="1">
    <location>
        <begin position="668"/>
        <end position="689"/>
    </location>
</feature>
<evidence type="ECO:0000313" key="3">
    <source>
        <dbReference type="EMBL" id="AGP29782.1"/>
    </source>
</evidence>